<dbReference type="STRING" id="1111735.GCA_000428045_00519"/>
<evidence type="ECO:0000256" key="1">
    <source>
        <dbReference type="SAM" id="Phobius"/>
    </source>
</evidence>
<keyword evidence="1" id="KW-0812">Transmembrane</keyword>
<feature type="domain" description="Copper resistance protein D" evidence="2">
    <location>
        <begin position="46"/>
        <end position="143"/>
    </location>
</feature>
<accession>A0A2N6CZ24</accession>
<gene>
    <name evidence="3" type="ORF">C0630_05295</name>
</gene>
<dbReference type="GO" id="GO:0016020">
    <property type="term" value="C:membrane"/>
    <property type="evidence" value="ECO:0007669"/>
    <property type="project" value="InterPro"/>
</dbReference>
<dbReference type="InterPro" id="IPR008457">
    <property type="entry name" value="Cu-R_CopD_dom"/>
</dbReference>
<dbReference type="RefSeq" id="WP_273438188.1">
    <property type="nucleotide sequence ID" value="NZ_CAXXYC010000004.1"/>
</dbReference>
<protein>
    <recommendedName>
        <fullName evidence="2">Copper resistance protein D domain-containing protein</fullName>
    </recommendedName>
</protein>
<dbReference type="Pfam" id="PF05425">
    <property type="entry name" value="CopD"/>
    <property type="match status" value="1"/>
</dbReference>
<feature type="transmembrane region" description="Helical" evidence="1">
    <location>
        <begin position="6"/>
        <end position="30"/>
    </location>
</feature>
<proteinExistence type="predicted"/>
<keyword evidence="1" id="KW-1133">Transmembrane helix</keyword>
<dbReference type="AlphaFoldDB" id="A0A2N6CZ24"/>
<sequence>MFSAILTLHLLGVVVWVGGMFFAHMALRPAAIEVLEPPQRLPLMKRTLDRFFPWVWVAIVLILASGYGILLGILGTQAGIHVHIMHAIALIMVAVFCYIYFLPYKQMGRALRDGDLPGAGAQLVIIRRMIGINLVLGLATTIIGTAKPF</sequence>
<dbReference type="Proteomes" id="UP000235015">
    <property type="component" value="Unassembled WGS sequence"/>
</dbReference>
<organism evidence="3 4">
    <name type="scientific">Sedimenticola selenatireducens</name>
    <dbReference type="NCBI Taxonomy" id="191960"/>
    <lineage>
        <taxon>Bacteria</taxon>
        <taxon>Pseudomonadati</taxon>
        <taxon>Pseudomonadota</taxon>
        <taxon>Gammaproteobacteria</taxon>
        <taxon>Chromatiales</taxon>
        <taxon>Sedimenticolaceae</taxon>
        <taxon>Sedimenticola</taxon>
    </lineage>
</organism>
<comment type="caution">
    <text evidence="3">The sequence shown here is derived from an EMBL/GenBank/DDBJ whole genome shotgun (WGS) entry which is preliminary data.</text>
</comment>
<dbReference type="EMBL" id="PKUN01000004">
    <property type="protein sequence ID" value="PLX62626.1"/>
    <property type="molecule type" value="Genomic_DNA"/>
</dbReference>
<feature type="transmembrane region" description="Helical" evidence="1">
    <location>
        <begin position="51"/>
        <end position="74"/>
    </location>
</feature>
<evidence type="ECO:0000313" key="3">
    <source>
        <dbReference type="EMBL" id="PLX62626.1"/>
    </source>
</evidence>
<reference evidence="3 4" key="1">
    <citation type="submission" date="2017-11" db="EMBL/GenBank/DDBJ databases">
        <title>Genome-resolved metagenomics identifies genetic mobility, metabolic interactions, and unexpected diversity in perchlorate-reducing communities.</title>
        <authorList>
            <person name="Barnum T.P."/>
            <person name="Figueroa I.A."/>
            <person name="Carlstrom C.I."/>
            <person name="Lucas L.N."/>
            <person name="Engelbrektson A.L."/>
            <person name="Coates J.D."/>
        </authorList>
    </citation>
    <scope>NUCLEOTIDE SEQUENCE [LARGE SCALE GENOMIC DNA]</scope>
    <source>
        <strain evidence="3">BM301</strain>
    </source>
</reference>
<keyword evidence="1" id="KW-0472">Membrane</keyword>
<feature type="transmembrane region" description="Helical" evidence="1">
    <location>
        <begin position="80"/>
        <end position="102"/>
    </location>
</feature>
<evidence type="ECO:0000259" key="2">
    <source>
        <dbReference type="Pfam" id="PF05425"/>
    </source>
</evidence>
<name>A0A2N6CZ24_9GAMM</name>
<evidence type="ECO:0000313" key="4">
    <source>
        <dbReference type="Proteomes" id="UP000235015"/>
    </source>
</evidence>